<gene>
    <name evidence="7" type="ORF">KK060_17005</name>
</gene>
<feature type="transmembrane region" description="Helical" evidence="5">
    <location>
        <begin position="12"/>
        <end position="35"/>
    </location>
</feature>
<evidence type="ECO:0000256" key="4">
    <source>
        <dbReference type="ARBA" id="ARBA00023136"/>
    </source>
</evidence>
<feature type="domain" description="Major facilitator superfamily (MFS) profile" evidence="6">
    <location>
        <begin position="13"/>
        <end position="414"/>
    </location>
</feature>
<dbReference type="InterPro" id="IPR011701">
    <property type="entry name" value="MFS"/>
</dbReference>
<dbReference type="InterPro" id="IPR020846">
    <property type="entry name" value="MFS_dom"/>
</dbReference>
<dbReference type="Gene3D" id="1.20.1250.20">
    <property type="entry name" value="MFS general substrate transporter like domains"/>
    <property type="match status" value="2"/>
</dbReference>
<organism evidence="7 8">
    <name type="scientific">Chryseosolibacter indicus</name>
    <dbReference type="NCBI Taxonomy" id="2782351"/>
    <lineage>
        <taxon>Bacteria</taxon>
        <taxon>Pseudomonadati</taxon>
        <taxon>Bacteroidota</taxon>
        <taxon>Cytophagia</taxon>
        <taxon>Cytophagales</taxon>
        <taxon>Chryseotaleaceae</taxon>
        <taxon>Chryseosolibacter</taxon>
    </lineage>
</organism>
<dbReference type="PROSITE" id="PS50850">
    <property type="entry name" value="MFS"/>
    <property type="match status" value="1"/>
</dbReference>
<dbReference type="Pfam" id="PF07690">
    <property type="entry name" value="MFS_1"/>
    <property type="match status" value="1"/>
</dbReference>
<evidence type="ECO:0000256" key="1">
    <source>
        <dbReference type="ARBA" id="ARBA00004141"/>
    </source>
</evidence>
<dbReference type="EMBL" id="JAHESD010000044">
    <property type="protein sequence ID" value="MBT1704994.1"/>
    <property type="molecule type" value="Genomic_DNA"/>
</dbReference>
<feature type="transmembrane region" description="Helical" evidence="5">
    <location>
        <begin position="245"/>
        <end position="265"/>
    </location>
</feature>
<keyword evidence="8" id="KW-1185">Reference proteome</keyword>
<reference evidence="7 8" key="1">
    <citation type="submission" date="2021-05" db="EMBL/GenBank/DDBJ databases">
        <title>A Polyphasic approach of four new species of the genus Ohtaekwangia: Ohtaekwangia histidinii sp. nov., Ohtaekwangia cretensis sp. nov., Ohtaekwangia indiensis sp. nov., Ohtaekwangia reichenbachii sp. nov. from diverse environment.</title>
        <authorList>
            <person name="Octaviana S."/>
        </authorList>
    </citation>
    <scope>NUCLEOTIDE SEQUENCE [LARGE SCALE GENOMIC DNA]</scope>
    <source>
        <strain evidence="7 8">PWU20</strain>
    </source>
</reference>
<protein>
    <submittedName>
        <fullName evidence="7">MFS transporter</fullName>
    </submittedName>
</protein>
<feature type="transmembrane region" description="Helical" evidence="5">
    <location>
        <begin position="286"/>
        <end position="305"/>
    </location>
</feature>
<feature type="transmembrane region" description="Helical" evidence="5">
    <location>
        <begin position="218"/>
        <end position="239"/>
    </location>
</feature>
<evidence type="ECO:0000256" key="5">
    <source>
        <dbReference type="SAM" id="Phobius"/>
    </source>
</evidence>
<feature type="transmembrane region" description="Helical" evidence="5">
    <location>
        <begin position="311"/>
        <end position="333"/>
    </location>
</feature>
<dbReference type="Proteomes" id="UP000772618">
    <property type="component" value="Unassembled WGS sequence"/>
</dbReference>
<feature type="transmembrane region" description="Helical" evidence="5">
    <location>
        <begin position="388"/>
        <end position="410"/>
    </location>
</feature>
<feature type="transmembrane region" description="Helical" evidence="5">
    <location>
        <begin position="107"/>
        <end position="128"/>
    </location>
</feature>
<dbReference type="PANTHER" id="PTHR23508">
    <property type="entry name" value="CARBOXYLIC ACID TRANSPORTER PROTEIN HOMOLOG"/>
    <property type="match status" value="1"/>
</dbReference>
<comment type="subcellular location">
    <subcellularLocation>
        <location evidence="1">Membrane</location>
        <topology evidence="1">Multi-pass membrane protein</topology>
    </subcellularLocation>
</comment>
<evidence type="ECO:0000259" key="6">
    <source>
        <dbReference type="PROSITE" id="PS50850"/>
    </source>
</evidence>
<dbReference type="RefSeq" id="WP_254154952.1">
    <property type="nucleotide sequence ID" value="NZ_JAHESD010000044.1"/>
</dbReference>
<name>A0ABS5VU97_9BACT</name>
<keyword evidence="2 5" id="KW-0812">Transmembrane</keyword>
<evidence type="ECO:0000313" key="7">
    <source>
        <dbReference type="EMBL" id="MBT1704994.1"/>
    </source>
</evidence>
<sequence>MEQKDYKQLLSLPVIVAALGYFVDIYDLLLFSIVRRPSLISLGVPEDELFNKGEFLLQWQMTGLLVGGLIWGIMGDKRGRLSVLFGSILLYSLANIANGFVTSVDQYVVLRFIAGIGLAGELGAGVTLVSETLPPHIRGYGTTIIATVGLMGAVLANFISKVFDWQVSYFIGGGLGLLLLITRISVFESGIFLRTKEKEISRGNFFKLFQNGRRFKKFIGSIFIGLPIWYAIGILVTFSPEFAKALSITGNVVAGDAVMFSYLGLAVGDMSSGVLSQMLKSRKKVVAIYILLTLLFIVLFLFLPVRTAEFFYTACFILGIGIGYWALFVTIAAEQFGTNLRSTVATSVPNFIRGTVVPITLLFKFLRDTISSSNATSMDLTQAKNTGILYGALIVGLLTVIIAFIALTAVDETYGRDLNFEEEDRA</sequence>
<dbReference type="InterPro" id="IPR036259">
    <property type="entry name" value="MFS_trans_sf"/>
</dbReference>
<accession>A0ABS5VU97</accession>
<keyword evidence="3 5" id="KW-1133">Transmembrane helix</keyword>
<evidence type="ECO:0000256" key="3">
    <source>
        <dbReference type="ARBA" id="ARBA00022989"/>
    </source>
</evidence>
<dbReference type="SUPFAM" id="SSF103473">
    <property type="entry name" value="MFS general substrate transporter"/>
    <property type="match status" value="1"/>
</dbReference>
<dbReference type="PANTHER" id="PTHR23508:SF10">
    <property type="entry name" value="CARBOXYLIC ACID TRANSPORTER PROTEIN HOMOLOG"/>
    <property type="match status" value="1"/>
</dbReference>
<feature type="transmembrane region" description="Helical" evidence="5">
    <location>
        <begin position="55"/>
        <end position="74"/>
    </location>
</feature>
<feature type="transmembrane region" description="Helical" evidence="5">
    <location>
        <begin position="165"/>
        <end position="186"/>
    </location>
</feature>
<feature type="transmembrane region" description="Helical" evidence="5">
    <location>
        <begin position="81"/>
        <end position="101"/>
    </location>
</feature>
<proteinExistence type="predicted"/>
<evidence type="ECO:0000256" key="2">
    <source>
        <dbReference type="ARBA" id="ARBA00022692"/>
    </source>
</evidence>
<comment type="caution">
    <text evidence="7">The sequence shown here is derived from an EMBL/GenBank/DDBJ whole genome shotgun (WGS) entry which is preliminary data.</text>
</comment>
<evidence type="ECO:0000313" key="8">
    <source>
        <dbReference type="Proteomes" id="UP000772618"/>
    </source>
</evidence>
<feature type="transmembrane region" description="Helical" evidence="5">
    <location>
        <begin position="140"/>
        <end position="159"/>
    </location>
</feature>
<keyword evidence="4 5" id="KW-0472">Membrane</keyword>